<dbReference type="GeneID" id="94444581"/>
<sequence>MAKFVYEANQKVEIDDRALHHLQVVMTTKLRRGEPFLFTWREDASVGGGRSSVWIHPGCNLVFKYAGGKVPELNRHWIEALAFTANAPSGLYLVREPETAAPERAAEHS</sequence>
<dbReference type="KEGG" id="mfol:DXT68_09255"/>
<feature type="domain" description="DUF7882" evidence="1">
    <location>
        <begin position="1"/>
        <end position="96"/>
    </location>
</feature>
<dbReference type="EMBL" id="JYIU01000044">
    <property type="protein sequence ID" value="KJL19980.1"/>
    <property type="molecule type" value="Genomic_DNA"/>
</dbReference>
<dbReference type="RefSeq" id="WP_045254521.1">
    <property type="nucleotide sequence ID" value="NZ_CAKKLS010000011.1"/>
</dbReference>
<dbReference type="PATRIC" id="fig|104336.4.peg.2201"/>
<evidence type="ECO:0000313" key="3">
    <source>
        <dbReference type="Proteomes" id="UP000033572"/>
    </source>
</evidence>
<comment type="caution">
    <text evidence="2">The sequence shown here is derived from an EMBL/GenBank/DDBJ whole genome shotgun (WGS) entry which is preliminary data.</text>
</comment>
<name>A0A0F0KIJ5_9MICO</name>
<accession>A0A0F0KIJ5</accession>
<dbReference type="Pfam" id="PF25355">
    <property type="entry name" value="DUF7882"/>
    <property type="match status" value="1"/>
</dbReference>
<reference evidence="2 3" key="1">
    <citation type="submission" date="2015-02" db="EMBL/GenBank/DDBJ databases">
        <title>Draft genome sequences of ten Microbacterium spp. with emphasis on heavy metal contaminated environments.</title>
        <authorList>
            <person name="Corretto E."/>
        </authorList>
    </citation>
    <scope>NUCLEOTIDE SEQUENCE [LARGE SCALE GENOMIC DNA]</scope>
    <source>
        <strain evidence="2 3">DSM 12966</strain>
    </source>
</reference>
<dbReference type="AlphaFoldDB" id="A0A0F0KIJ5"/>
<dbReference type="InterPro" id="IPR057204">
    <property type="entry name" value="DUF7882"/>
</dbReference>
<organism evidence="2 3">
    <name type="scientific">Microbacterium foliorum</name>
    <dbReference type="NCBI Taxonomy" id="104336"/>
    <lineage>
        <taxon>Bacteria</taxon>
        <taxon>Bacillati</taxon>
        <taxon>Actinomycetota</taxon>
        <taxon>Actinomycetes</taxon>
        <taxon>Micrococcales</taxon>
        <taxon>Microbacteriaceae</taxon>
        <taxon>Microbacterium</taxon>
    </lineage>
</organism>
<evidence type="ECO:0000313" key="2">
    <source>
        <dbReference type="EMBL" id="KJL19980.1"/>
    </source>
</evidence>
<evidence type="ECO:0000259" key="1">
    <source>
        <dbReference type="Pfam" id="PF25355"/>
    </source>
</evidence>
<dbReference type="Proteomes" id="UP000033572">
    <property type="component" value="Unassembled WGS sequence"/>
</dbReference>
<keyword evidence="3" id="KW-1185">Reference proteome</keyword>
<proteinExistence type="predicted"/>
<gene>
    <name evidence="2" type="ORF">RN50_02156</name>
</gene>
<protein>
    <recommendedName>
        <fullName evidence="1">DUF7882 domain-containing protein</fullName>
    </recommendedName>
</protein>